<organism evidence="4">
    <name type="scientific">gut metagenome</name>
    <dbReference type="NCBI Taxonomy" id="749906"/>
    <lineage>
        <taxon>unclassified sequences</taxon>
        <taxon>metagenomes</taxon>
        <taxon>organismal metagenomes</taxon>
    </lineage>
</organism>
<accession>J9F2H8</accession>
<dbReference type="SUPFAM" id="SSF49452">
    <property type="entry name" value="Starch-binding domain-like"/>
    <property type="match status" value="1"/>
</dbReference>
<keyword evidence="1" id="KW-0732">Signal</keyword>
<proteinExistence type="predicted"/>
<sequence length="660" mass="76524">MKHNPIFSKGLPRETAPHYLRKISFFALMMVTFSLLAACANPGSGPDGGPYDETPPKIVNMTPMLGQSSVQPKRVTIEFNELVKLENATEKVVVSPPQIEMPDIKVSGHRISVHLLDSLKANTTYTIDFSDAIEDNNEGNPMGQFTYYFSTGSQLDTMEVAGHVLDASNLEPIKGILVGLHKDTTDTAFTSLPFERVARTNGNGEFTIKGIAPGKYRIYALKDMDGDFKMSRGEMYAFSNDIIVPTSFPDSRNDTLWRDTIYYDTIHTVNFTHFLPDNIILKAFDEKRTERYLLKTQRDEPEWFRVYFTAPSAHVPTIKGLNFDEREAFLEERNPTNDTITYWLRDFQHFPQVDTLEMAYTFEMYDDSTQQNIFRTDTLTLVPRHTLAKRLEQQQKDLEKWEKKREKRHKKGDYSEETPPMEFLKTNYFKAGVISPEENVHFQFAEPLNRMDSAAIRLLLKKDSLLIESPYLLEEDSFKLAAYTLKAEWRPGQTYEIHIDSGRVEGISGKVNRHMQENLTIPKMESYGALFLLLPDADSTAVVQLMPNDKTVNKQLPIKDGRIDFFYLKPGSYYLRMFYDRNQNGYWDPGVFEKHQQAEEVFYFPVPIAIKANWDVEQTWRVNDLPLTQQKPKELIRQKENKKKTPRNRNAEREQQKRRR</sequence>
<keyword evidence="4" id="KW-0449">Lipoprotein</keyword>
<evidence type="ECO:0000259" key="3">
    <source>
        <dbReference type="Pfam" id="PF13205"/>
    </source>
</evidence>
<dbReference type="InterPro" id="IPR032812">
    <property type="entry name" value="SbsA_Ig"/>
</dbReference>
<dbReference type="EMBL" id="AMCI01009707">
    <property type="protein sequence ID" value="EJW89096.1"/>
    <property type="molecule type" value="Genomic_DNA"/>
</dbReference>
<protein>
    <submittedName>
        <fullName evidence="4">Lipoprotein</fullName>
    </submittedName>
</protein>
<feature type="region of interest" description="Disordered" evidence="2">
    <location>
        <begin position="631"/>
        <end position="660"/>
    </location>
</feature>
<evidence type="ECO:0000256" key="2">
    <source>
        <dbReference type="SAM" id="MobiDB-lite"/>
    </source>
</evidence>
<dbReference type="Pfam" id="PF13205">
    <property type="entry name" value="Big_5"/>
    <property type="match status" value="1"/>
</dbReference>
<feature type="domain" description="SbsA Ig-like" evidence="3">
    <location>
        <begin position="52"/>
        <end position="151"/>
    </location>
</feature>
<dbReference type="GO" id="GO:0030246">
    <property type="term" value="F:carbohydrate binding"/>
    <property type="evidence" value="ECO:0007669"/>
    <property type="project" value="InterPro"/>
</dbReference>
<feature type="compositionally biased region" description="Basic and acidic residues" evidence="2">
    <location>
        <begin position="649"/>
        <end position="660"/>
    </location>
</feature>
<evidence type="ECO:0000313" key="4">
    <source>
        <dbReference type="EMBL" id="EJW89096.1"/>
    </source>
</evidence>
<comment type="caution">
    <text evidence="4">The sequence shown here is derived from an EMBL/GenBank/DDBJ whole genome shotgun (WGS) entry which is preliminary data.</text>
</comment>
<gene>
    <name evidence="4" type="ORF">EVA_22799</name>
</gene>
<dbReference type="AlphaFoldDB" id="J9F2H8"/>
<dbReference type="InterPro" id="IPR013784">
    <property type="entry name" value="Carb-bd-like_fold"/>
</dbReference>
<feature type="region of interest" description="Disordered" evidence="2">
    <location>
        <begin position="398"/>
        <end position="419"/>
    </location>
</feature>
<evidence type="ECO:0000256" key="1">
    <source>
        <dbReference type="ARBA" id="ARBA00022729"/>
    </source>
</evidence>
<reference evidence="4" key="1">
    <citation type="journal article" date="2012" name="PLoS ONE">
        <title>Gene sets for utilization of primary and secondary nutrition supplies in the distal gut of endangered iberian lynx.</title>
        <authorList>
            <person name="Alcaide M."/>
            <person name="Messina E."/>
            <person name="Richter M."/>
            <person name="Bargiela R."/>
            <person name="Peplies J."/>
            <person name="Huws S.A."/>
            <person name="Newbold C.J."/>
            <person name="Golyshin P.N."/>
            <person name="Simon M.A."/>
            <person name="Lopez G."/>
            <person name="Yakimov M.M."/>
            <person name="Ferrer M."/>
        </authorList>
    </citation>
    <scope>NUCLEOTIDE SEQUENCE</scope>
</reference>
<name>J9F2H8_9ZZZZ</name>